<evidence type="ECO:0000313" key="2">
    <source>
        <dbReference type="EMBL" id="QIN54283.1"/>
    </source>
</evidence>
<sequence>MGTMTISKNKEIYLAVPNISRMQSHGMSSDDHGMSSDDHGMSSDDHGMSSDDHGMSSDDHGMSSDDHGMSKPVFIFDLDDTLVFYDKME</sequence>
<feature type="compositionally biased region" description="Basic and acidic residues" evidence="1">
    <location>
        <begin position="28"/>
        <end position="66"/>
    </location>
</feature>
<dbReference type="EMBL" id="MN873693">
    <property type="protein sequence ID" value="QIN54283.1"/>
    <property type="molecule type" value="Genomic_DNA"/>
</dbReference>
<feature type="region of interest" description="Disordered" evidence="1">
    <location>
        <begin position="21"/>
        <end position="66"/>
    </location>
</feature>
<name>A0A6G8MXJ5_9VIRU</name>
<reference evidence="2" key="1">
    <citation type="submission" date="2019-12" db="EMBL/GenBank/DDBJ databases">
        <title>The DNA Methylation Landscape of Giant Viruses.</title>
        <authorList>
            <person name="Jeudy S."/>
            <person name="Rigou S."/>
            <person name="Alempic J.-M."/>
            <person name="Claverie J.-M."/>
            <person name="Abergel C."/>
            <person name="Legendre M."/>
        </authorList>
    </citation>
    <scope>NUCLEOTIDE SEQUENCE</scope>
    <source>
        <strain evidence="2">P4</strain>
    </source>
</reference>
<dbReference type="Proteomes" id="UP001224087">
    <property type="component" value="Segment"/>
</dbReference>
<gene>
    <name evidence="2" type="primary">ck158</name>
</gene>
<accession>A0A6G8MXJ5</accession>
<organism evidence="2 3">
    <name type="scientific">Cedratvirus kamchatka</name>
    <dbReference type="NCBI Taxonomy" id="2716914"/>
    <lineage>
        <taxon>Viruses</taxon>
        <taxon>Pithoviruses</taxon>
        <taxon>Orthocedratvirinae</taxon>
        <taxon>Alphacedratvirus</taxon>
        <taxon>Alphacedratvirus rossiense</taxon>
    </lineage>
</organism>
<proteinExistence type="predicted"/>
<protein>
    <submittedName>
        <fullName evidence="2">Uncharacterized protein</fullName>
    </submittedName>
</protein>
<evidence type="ECO:0000313" key="3">
    <source>
        <dbReference type="Proteomes" id="UP001224087"/>
    </source>
</evidence>
<evidence type="ECO:0000256" key="1">
    <source>
        <dbReference type="SAM" id="MobiDB-lite"/>
    </source>
</evidence>
<keyword evidence="3" id="KW-1185">Reference proteome</keyword>